<dbReference type="InterPro" id="IPR036457">
    <property type="entry name" value="PPM-type-like_dom_sf"/>
</dbReference>
<dbReference type="SUPFAM" id="SSF81606">
    <property type="entry name" value="PP2C-like"/>
    <property type="match status" value="1"/>
</dbReference>
<dbReference type="SMART" id="SM00065">
    <property type="entry name" value="GAF"/>
    <property type="match status" value="2"/>
</dbReference>
<dbReference type="Gene3D" id="3.30.450.20">
    <property type="entry name" value="PAS domain"/>
    <property type="match status" value="1"/>
</dbReference>
<keyword evidence="6" id="KW-0418">Kinase</keyword>
<dbReference type="InterPro" id="IPR035965">
    <property type="entry name" value="PAS-like_dom_sf"/>
</dbReference>
<dbReference type="CDD" id="cd00130">
    <property type="entry name" value="PAS"/>
    <property type="match status" value="1"/>
</dbReference>
<dbReference type="SUPFAM" id="SSF55781">
    <property type="entry name" value="GAF domain-like"/>
    <property type="match status" value="2"/>
</dbReference>
<feature type="compositionally biased region" description="Low complexity" evidence="16">
    <location>
        <begin position="286"/>
        <end position="295"/>
    </location>
</feature>
<evidence type="ECO:0000256" key="13">
    <source>
        <dbReference type="ARBA" id="ARBA00056274"/>
    </source>
</evidence>
<keyword evidence="5" id="KW-0547">Nucleotide-binding</keyword>
<proteinExistence type="predicted"/>
<dbReference type="SUPFAM" id="SSF55785">
    <property type="entry name" value="PYP-like sensor domain (PAS domain)"/>
    <property type="match status" value="1"/>
</dbReference>
<dbReference type="InterPro" id="IPR003018">
    <property type="entry name" value="GAF"/>
</dbReference>
<dbReference type="InterPro" id="IPR052016">
    <property type="entry name" value="Bact_Sigma-Reg"/>
</dbReference>
<dbReference type="FunFam" id="3.60.40.10:FF:000005">
    <property type="entry name" value="Serine/threonine protein phosphatase"/>
    <property type="match status" value="1"/>
</dbReference>
<evidence type="ECO:0000256" key="2">
    <source>
        <dbReference type="ARBA" id="ARBA00022553"/>
    </source>
</evidence>
<dbReference type="EC" id="3.1.3.16" evidence="1"/>
<dbReference type="GO" id="GO:0046872">
    <property type="term" value="F:metal ion binding"/>
    <property type="evidence" value="ECO:0007669"/>
    <property type="project" value="UniProtKB-KW"/>
</dbReference>
<evidence type="ECO:0000256" key="9">
    <source>
        <dbReference type="ARBA" id="ARBA00022842"/>
    </source>
</evidence>
<evidence type="ECO:0000256" key="6">
    <source>
        <dbReference type="ARBA" id="ARBA00022777"/>
    </source>
</evidence>
<evidence type="ECO:0000256" key="14">
    <source>
        <dbReference type="ARBA" id="ARBA00075117"/>
    </source>
</evidence>
<dbReference type="PANTHER" id="PTHR43156:SF2">
    <property type="entry name" value="STAGE II SPORULATION PROTEIN E"/>
    <property type="match status" value="1"/>
</dbReference>
<dbReference type="Proteomes" id="UP000501179">
    <property type="component" value="Chromosome"/>
</dbReference>
<name>A0A6G9H7G9_9ACTN</name>
<evidence type="ECO:0000256" key="12">
    <source>
        <dbReference type="ARBA" id="ARBA00047761"/>
    </source>
</evidence>
<keyword evidence="19" id="KW-1185">Reference proteome</keyword>
<evidence type="ECO:0000256" key="7">
    <source>
        <dbReference type="ARBA" id="ARBA00022801"/>
    </source>
</evidence>
<evidence type="ECO:0000256" key="3">
    <source>
        <dbReference type="ARBA" id="ARBA00022679"/>
    </source>
</evidence>
<evidence type="ECO:0000256" key="1">
    <source>
        <dbReference type="ARBA" id="ARBA00013081"/>
    </source>
</evidence>
<dbReference type="PROSITE" id="PS50112">
    <property type="entry name" value="PAS"/>
    <property type="match status" value="1"/>
</dbReference>
<organism evidence="18 19">
    <name type="scientific">Streptomyces liangshanensis</name>
    <dbReference type="NCBI Taxonomy" id="2717324"/>
    <lineage>
        <taxon>Bacteria</taxon>
        <taxon>Bacillati</taxon>
        <taxon>Actinomycetota</taxon>
        <taxon>Actinomycetes</taxon>
        <taxon>Kitasatosporales</taxon>
        <taxon>Streptomycetaceae</taxon>
        <taxon>Streptomyces</taxon>
    </lineage>
</organism>
<keyword evidence="10" id="KW-0904">Protein phosphatase</keyword>
<keyword evidence="4" id="KW-0479">Metal-binding</keyword>
<dbReference type="GO" id="GO:0005524">
    <property type="term" value="F:ATP binding"/>
    <property type="evidence" value="ECO:0007669"/>
    <property type="project" value="UniProtKB-KW"/>
</dbReference>
<evidence type="ECO:0000256" key="11">
    <source>
        <dbReference type="ARBA" id="ARBA00023211"/>
    </source>
</evidence>
<keyword evidence="8" id="KW-0067">ATP-binding</keyword>
<dbReference type="InterPro" id="IPR000014">
    <property type="entry name" value="PAS"/>
</dbReference>
<feature type="compositionally biased region" description="Pro residues" evidence="16">
    <location>
        <begin position="296"/>
        <end position="311"/>
    </location>
</feature>
<dbReference type="InterPro" id="IPR013656">
    <property type="entry name" value="PAS_4"/>
</dbReference>
<dbReference type="SMART" id="SM00331">
    <property type="entry name" value="PP2C_SIG"/>
    <property type="match status" value="1"/>
</dbReference>
<comment type="function">
    <text evidence="13">Primarily acts as an independent SigF regulator that is sensitive to the osmosensory signal, mediating the cross talk of PknD with the SigF regulon. Possesses both phosphatase and kinase activities. The kinase domain functions as a classic anti-sigma factor-like kinase to phosphorylate the anti-anti-sigma factor domain at the canonical regulatory site, and the phosphatase domain antagonizes this activity.</text>
</comment>
<protein>
    <recommendedName>
        <fullName evidence="1">protein-serine/threonine phosphatase</fullName>
        <ecNumber evidence="1">3.1.3.16</ecNumber>
    </recommendedName>
    <alternativeName>
        <fullName evidence="15">Protein-serine/threonine phosphatase</fullName>
    </alternativeName>
    <alternativeName>
        <fullName evidence="14">Serine/threonine-protein kinase</fullName>
    </alternativeName>
</protein>
<sequence>MAGRTSFLSRTGAGLALDSVLERAVHDAGAYAGGVWLLSPSDRKILRLVVTTGIPQTVTRPWERVSVAASVPVADATRERRLVWLAPDGALARHYPRAGLILPYSFAVVAAPLTSGGTTWGALLLLWPGSHPPDLSEAEHTAVDEACDDLAAVCRRAAQRDGSTLIGPRPRILSARSSPPPGPAQALAAVDFAGRLPDGACSLDLDGRIAFISPRAAELVGKEPADLVGALPAEKLPWLSDPVFEDRYRSAVLSQQPMSFTALRPPDTWLTIHLHPDPSGISVVIAPAPSGEPEGAPQPQPPPAGKPPPVRPGTLYHLMHLAASLTEAVGVEDVVELIADQIVSAFDAEAVALMTLQESRLRIIGSHGFAPELLERFDAKRIAGLSPSSVVARTGTARFVATREELAEEYPEVAARTTKAAWAFLPLIASGRAVGVCVLAYDKPHPFPHEERAALTSLAGLIAQALDRGRLYDAKHHLAHGLQEGLLPQTLPEVGGLDVTGRYLPATYGMDIGGDFYDLIRLDDTTVAAVIGDVEGHNVTAAALMGQVRTAVHAYATAGASPDEVLTRTNRLLTDLAPDLSTSCLYVQVDLAAHRARLVTAGHPPPLLYAPDGHAETIPLPPGILLGIDCTATYETVDIPLPPGSLLMMYTDGLVECPGVDMDAAVREVGRRLAHSEDRSLDALADSVLRPGLCGPVRNDDIALLLLRAPADPGRLPGRA</sequence>
<evidence type="ECO:0000259" key="17">
    <source>
        <dbReference type="PROSITE" id="PS50112"/>
    </source>
</evidence>
<keyword evidence="9" id="KW-0460">Magnesium</keyword>
<dbReference type="GO" id="GO:0016301">
    <property type="term" value="F:kinase activity"/>
    <property type="evidence" value="ECO:0007669"/>
    <property type="project" value="UniProtKB-KW"/>
</dbReference>
<evidence type="ECO:0000256" key="4">
    <source>
        <dbReference type="ARBA" id="ARBA00022723"/>
    </source>
</evidence>
<dbReference type="Pfam" id="PF08448">
    <property type="entry name" value="PAS_4"/>
    <property type="match status" value="1"/>
</dbReference>
<evidence type="ECO:0000256" key="15">
    <source>
        <dbReference type="ARBA" id="ARBA00081350"/>
    </source>
</evidence>
<evidence type="ECO:0000256" key="5">
    <source>
        <dbReference type="ARBA" id="ARBA00022741"/>
    </source>
</evidence>
<dbReference type="Gene3D" id="3.60.40.10">
    <property type="entry name" value="PPM-type phosphatase domain"/>
    <property type="match status" value="1"/>
</dbReference>
<keyword evidence="3" id="KW-0808">Transferase</keyword>
<evidence type="ECO:0000256" key="16">
    <source>
        <dbReference type="SAM" id="MobiDB-lite"/>
    </source>
</evidence>
<comment type="catalytic activity">
    <reaction evidence="12">
        <text>O-phospho-L-seryl-[protein] + H2O = L-seryl-[protein] + phosphate</text>
        <dbReference type="Rhea" id="RHEA:20629"/>
        <dbReference type="Rhea" id="RHEA-COMP:9863"/>
        <dbReference type="Rhea" id="RHEA-COMP:11604"/>
        <dbReference type="ChEBI" id="CHEBI:15377"/>
        <dbReference type="ChEBI" id="CHEBI:29999"/>
        <dbReference type="ChEBI" id="CHEBI:43474"/>
        <dbReference type="ChEBI" id="CHEBI:83421"/>
        <dbReference type="EC" id="3.1.3.16"/>
    </reaction>
</comment>
<dbReference type="PANTHER" id="PTHR43156">
    <property type="entry name" value="STAGE II SPORULATION PROTEIN E-RELATED"/>
    <property type="match status" value="1"/>
</dbReference>
<dbReference type="InterPro" id="IPR029016">
    <property type="entry name" value="GAF-like_dom_sf"/>
</dbReference>
<evidence type="ECO:0000313" key="18">
    <source>
        <dbReference type="EMBL" id="QIQ06161.1"/>
    </source>
</evidence>
<dbReference type="Pfam" id="PF13185">
    <property type="entry name" value="GAF_2"/>
    <property type="match status" value="1"/>
</dbReference>
<keyword evidence="2" id="KW-0597">Phosphoprotein</keyword>
<keyword evidence="11" id="KW-0464">Manganese</keyword>
<accession>A0A6G9H7G9</accession>
<evidence type="ECO:0000256" key="10">
    <source>
        <dbReference type="ARBA" id="ARBA00022912"/>
    </source>
</evidence>
<dbReference type="Gene3D" id="3.30.450.40">
    <property type="match status" value="2"/>
</dbReference>
<dbReference type="Pfam" id="PF07228">
    <property type="entry name" value="SpoIIE"/>
    <property type="match status" value="1"/>
</dbReference>
<dbReference type="SMART" id="SM00091">
    <property type="entry name" value="PAS"/>
    <property type="match status" value="1"/>
</dbReference>
<gene>
    <name evidence="18" type="ORF">HA039_31045</name>
</gene>
<dbReference type="RefSeq" id="WP_167034970.1">
    <property type="nucleotide sequence ID" value="NZ_CP050177.1"/>
</dbReference>
<dbReference type="AlphaFoldDB" id="A0A6G9H7G9"/>
<feature type="region of interest" description="Disordered" evidence="16">
    <location>
        <begin position="286"/>
        <end position="312"/>
    </location>
</feature>
<reference evidence="18 19" key="1">
    <citation type="submission" date="2020-03" db="EMBL/GenBank/DDBJ databases">
        <title>A novel species.</title>
        <authorList>
            <person name="Gao J."/>
        </authorList>
    </citation>
    <scope>NUCLEOTIDE SEQUENCE [LARGE SCALE GENOMIC DNA]</scope>
    <source>
        <strain evidence="18 19">QMT-12</strain>
    </source>
</reference>
<dbReference type="GO" id="GO:0004722">
    <property type="term" value="F:protein serine/threonine phosphatase activity"/>
    <property type="evidence" value="ECO:0007669"/>
    <property type="project" value="UniProtKB-EC"/>
</dbReference>
<feature type="domain" description="PAS" evidence="17">
    <location>
        <begin position="203"/>
        <end position="229"/>
    </location>
</feature>
<evidence type="ECO:0000313" key="19">
    <source>
        <dbReference type="Proteomes" id="UP000501179"/>
    </source>
</evidence>
<evidence type="ECO:0000256" key="8">
    <source>
        <dbReference type="ARBA" id="ARBA00022840"/>
    </source>
</evidence>
<keyword evidence="7" id="KW-0378">Hydrolase</keyword>
<dbReference type="InterPro" id="IPR001932">
    <property type="entry name" value="PPM-type_phosphatase-like_dom"/>
</dbReference>
<dbReference type="KEGG" id="slia:HA039_31045"/>
<dbReference type="EMBL" id="CP050177">
    <property type="protein sequence ID" value="QIQ06161.1"/>
    <property type="molecule type" value="Genomic_DNA"/>
</dbReference>